<accession>A0A848LTH2</accession>
<comment type="caution">
    <text evidence="1">The sequence shown here is derived from an EMBL/GenBank/DDBJ whole genome shotgun (WGS) entry which is preliminary data.</text>
</comment>
<dbReference type="EMBL" id="JABBJJ010000293">
    <property type="protein sequence ID" value="NMO21076.1"/>
    <property type="molecule type" value="Genomic_DNA"/>
</dbReference>
<gene>
    <name evidence="1" type="ORF">HG543_40440</name>
</gene>
<dbReference type="AlphaFoldDB" id="A0A848LTH2"/>
<organism evidence="1 2">
    <name type="scientific">Pyxidicoccus fallax</name>
    <dbReference type="NCBI Taxonomy" id="394095"/>
    <lineage>
        <taxon>Bacteria</taxon>
        <taxon>Pseudomonadati</taxon>
        <taxon>Myxococcota</taxon>
        <taxon>Myxococcia</taxon>
        <taxon>Myxococcales</taxon>
        <taxon>Cystobacterineae</taxon>
        <taxon>Myxococcaceae</taxon>
        <taxon>Pyxidicoccus</taxon>
    </lineage>
</organism>
<dbReference type="RefSeq" id="WP_169350274.1">
    <property type="nucleotide sequence ID" value="NZ_JABBJJ010000293.1"/>
</dbReference>
<protein>
    <submittedName>
        <fullName evidence="1">Uncharacterized protein</fullName>
    </submittedName>
</protein>
<name>A0A848LTH2_9BACT</name>
<keyword evidence="2" id="KW-1185">Reference proteome</keyword>
<dbReference type="Proteomes" id="UP000518300">
    <property type="component" value="Unassembled WGS sequence"/>
</dbReference>
<sequence>MHFSQANGVYRVVRVTGPKHNLLGLRLAPRDEGGSVEVIDLETGRSPPRLAPEDVKTAVLRGLQRANDSFATHYRPLRIEFVGSDSPPAGAYEELAFALVAHLAGGGDWK</sequence>
<proteinExistence type="predicted"/>
<evidence type="ECO:0000313" key="1">
    <source>
        <dbReference type="EMBL" id="NMO21076.1"/>
    </source>
</evidence>
<reference evidence="1 2" key="1">
    <citation type="submission" date="2020-04" db="EMBL/GenBank/DDBJ databases">
        <title>Draft genome of Pyxidicoccus fallax type strain.</title>
        <authorList>
            <person name="Whitworth D.E."/>
        </authorList>
    </citation>
    <scope>NUCLEOTIDE SEQUENCE [LARGE SCALE GENOMIC DNA]</scope>
    <source>
        <strain evidence="1 2">DSM 14698</strain>
    </source>
</reference>
<evidence type="ECO:0000313" key="2">
    <source>
        <dbReference type="Proteomes" id="UP000518300"/>
    </source>
</evidence>